<evidence type="ECO:0000313" key="7">
    <source>
        <dbReference type="Proteomes" id="UP000285301"/>
    </source>
</evidence>
<keyword evidence="7" id="KW-1185">Reference proteome</keyword>
<sequence>QFHDKYELADNMWGQSFLPQLQVLPLVDLVITHGGNNTFIESLYFGKPMIVMPLFGDQPENAQRAVDTKIGERFDPFTVEEGELLDAIDRLLNDEEMAQRIQKISKHMRESKSSDAVVGRIEEVAKNPKIPSVF</sequence>
<accession>A0A3S3RBM1</accession>
<evidence type="ECO:0000256" key="4">
    <source>
        <dbReference type="RuleBase" id="RU003718"/>
    </source>
</evidence>
<comment type="similarity">
    <text evidence="1 4">Belongs to the UDP-glycosyltransferase family.</text>
</comment>
<dbReference type="AlphaFoldDB" id="A0A3S3RBM1"/>
<feature type="non-terminal residue" evidence="6">
    <location>
        <position position="1"/>
    </location>
</feature>
<evidence type="ECO:0000313" key="6">
    <source>
        <dbReference type="EMBL" id="RWR98361.1"/>
    </source>
</evidence>
<evidence type="ECO:0000256" key="2">
    <source>
        <dbReference type="ARBA" id="ARBA00022676"/>
    </source>
</evidence>
<dbReference type="Pfam" id="PF00201">
    <property type="entry name" value="UDPGT"/>
    <property type="match status" value="1"/>
</dbReference>
<evidence type="ECO:0000256" key="5">
    <source>
        <dbReference type="RuleBase" id="RU362059"/>
    </source>
</evidence>
<dbReference type="InterPro" id="IPR035595">
    <property type="entry name" value="UDP_glycos_trans_CS"/>
</dbReference>
<keyword evidence="3 4" id="KW-0808">Transferase</keyword>
<gene>
    <name evidence="6" type="ORF">B4U79_10733</name>
</gene>
<comment type="catalytic activity">
    <reaction evidence="5">
        <text>glucuronate acceptor + UDP-alpha-D-glucuronate = acceptor beta-D-glucuronoside + UDP + H(+)</text>
        <dbReference type="Rhea" id="RHEA:21032"/>
        <dbReference type="ChEBI" id="CHEBI:15378"/>
        <dbReference type="ChEBI" id="CHEBI:58052"/>
        <dbReference type="ChEBI" id="CHEBI:58223"/>
        <dbReference type="ChEBI" id="CHEBI:132367"/>
        <dbReference type="ChEBI" id="CHEBI:132368"/>
        <dbReference type="EC" id="2.4.1.17"/>
    </reaction>
</comment>
<dbReference type="OrthoDB" id="5835829at2759"/>
<dbReference type="Gene3D" id="3.40.50.2000">
    <property type="entry name" value="Glycogen Phosphorylase B"/>
    <property type="match status" value="1"/>
</dbReference>
<dbReference type="EC" id="2.4.1.17" evidence="5"/>
<dbReference type="InterPro" id="IPR050271">
    <property type="entry name" value="UDP-glycosyltransferase"/>
</dbReference>
<organism evidence="6 7">
    <name type="scientific">Dinothrombium tinctorium</name>
    <dbReference type="NCBI Taxonomy" id="1965070"/>
    <lineage>
        <taxon>Eukaryota</taxon>
        <taxon>Metazoa</taxon>
        <taxon>Ecdysozoa</taxon>
        <taxon>Arthropoda</taxon>
        <taxon>Chelicerata</taxon>
        <taxon>Arachnida</taxon>
        <taxon>Acari</taxon>
        <taxon>Acariformes</taxon>
        <taxon>Trombidiformes</taxon>
        <taxon>Prostigmata</taxon>
        <taxon>Anystina</taxon>
        <taxon>Parasitengona</taxon>
        <taxon>Trombidioidea</taxon>
        <taxon>Trombidiidae</taxon>
        <taxon>Dinothrombium</taxon>
    </lineage>
</organism>
<dbReference type="EMBL" id="NCKU01022608">
    <property type="protein sequence ID" value="RWR98361.1"/>
    <property type="molecule type" value="Genomic_DNA"/>
</dbReference>
<dbReference type="PANTHER" id="PTHR48043:SF145">
    <property type="entry name" value="FI06409P-RELATED"/>
    <property type="match status" value="1"/>
</dbReference>
<dbReference type="PROSITE" id="PS00375">
    <property type="entry name" value="UDPGT"/>
    <property type="match status" value="1"/>
</dbReference>
<evidence type="ECO:0000256" key="1">
    <source>
        <dbReference type="ARBA" id="ARBA00009995"/>
    </source>
</evidence>
<dbReference type="CDD" id="cd03784">
    <property type="entry name" value="GT1_Gtf-like"/>
    <property type="match status" value="1"/>
</dbReference>
<evidence type="ECO:0000256" key="3">
    <source>
        <dbReference type="ARBA" id="ARBA00022679"/>
    </source>
</evidence>
<dbReference type="GO" id="GO:0015020">
    <property type="term" value="F:glucuronosyltransferase activity"/>
    <property type="evidence" value="ECO:0007669"/>
    <property type="project" value="UniProtKB-EC"/>
</dbReference>
<keyword evidence="2 4" id="KW-0328">Glycosyltransferase</keyword>
<protein>
    <recommendedName>
        <fullName evidence="5">UDP-glucuronosyltransferase</fullName>
        <ecNumber evidence="5">2.4.1.17</ecNumber>
    </recommendedName>
</protein>
<proteinExistence type="inferred from homology"/>
<dbReference type="InterPro" id="IPR002213">
    <property type="entry name" value="UDP_glucos_trans"/>
</dbReference>
<name>A0A3S3RBM1_9ACAR</name>
<dbReference type="GO" id="GO:0016020">
    <property type="term" value="C:membrane"/>
    <property type="evidence" value="ECO:0007669"/>
    <property type="project" value="UniProtKB-SubCell"/>
</dbReference>
<comment type="subcellular location">
    <subcellularLocation>
        <location evidence="5">Membrane</location>
        <topology evidence="5">Single-pass membrane protein</topology>
    </subcellularLocation>
</comment>
<comment type="caution">
    <text evidence="6">The sequence shown here is derived from an EMBL/GenBank/DDBJ whole genome shotgun (WGS) entry which is preliminary data.</text>
</comment>
<dbReference type="PANTHER" id="PTHR48043">
    <property type="entry name" value="EG:EG0003.4 PROTEIN-RELATED"/>
    <property type="match status" value="1"/>
</dbReference>
<reference evidence="6 7" key="1">
    <citation type="journal article" date="2018" name="Gigascience">
        <title>Genomes of trombidid mites reveal novel predicted allergens and laterally-transferred genes associated with secondary metabolism.</title>
        <authorList>
            <person name="Dong X."/>
            <person name="Chaisiri K."/>
            <person name="Xia D."/>
            <person name="Armstrong S.D."/>
            <person name="Fang Y."/>
            <person name="Donnelly M.J."/>
            <person name="Kadowaki T."/>
            <person name="McGarry J.W."/>
            <person name="Darby A.C."/>
            <person name="Makepeace B.L."/>
        </authorList>
    </citation>
    <scope>NUCLEOTIDE SEQUENCE [LARGE SCALE GENOMIC DNA]</scope>
    <source>
        <strain evidence="6">UoL-WK</strain>
    </source>
</reference>
<dbReference type="Proteomes" id="UP000285301">
    <property type="component" value="Unassembled WGS sequence"/>
</dbReference>
<dbReference type="SUPFAM" id="SSF53756">
    <property type="entry name" value="UDP-Glycosyltransferase/glycogen phosphorylase"/>
    <property type="match status" value="1"/>
</dbReference>